<evidence type="ECO:0000256" key="1">
    <source>
        <dbReference type="ARBA" id="ARBA00022729"/>
    </source>
</evidence>
<gene>
    <name evidence="4" type="ORF">J3R75_002743</name>
</gene>
<protein>
    <submittedName>
        <fullName evidence="4">Esterase</fullName>
    </submittedName>
</protein>
<dbReference type="EMBL" id="JAUSVL010000001">
    <property type="protein sequence ID" value="MDQ0290636.1"/>
    <property type="molecule type" value="Genomic_DNA"/>
</dbReference>
<dbReference type="InterPro" id="IPR000801">
    <property type="entry name" value="Esterase-like"/>
</dbReference>
<proteinExistence type="predicted"/>
<keyword evidence="2" id="KW-0378">Hydrolase</keyword>
<evidence type="ECO:0000313" key="4">
    <source>
        <dbReference type="EMBL" id="MDQ0290636.1"/>
    </source>
</evidence>
<dbReference type="PANTHER" id="PTHR43037:SF5">
    <property type="entry name" value="FERULOYL ESTERASE"/>
    <property type="match status" value="1"/>
</dbReference>
<dbReference type="SUPFAM" id="SSF53474">
    <property type="entry name" value="alpha/beta-Hydrolases"/>
    <property type="match status" value="1"/>
</dbReference>
<dbReference type="InterPro" id="IPR050955">
    <property type="entry name" value="Plant_Biomass_Hydrol_Est"/>
</dbReference>
<organism evidence="4 5">
    <name type="scientific">Oligosphaera ethanolica</name>
    <dbReference type="NCBI Taxonomy" id="760260"/>
    <lineage>
        <taxon>Bacteria</taxon>
        <taxon>Pseudomonadati</taxon>
        <taxon>Lentisphaerota</taxon>
        <taxon>Oligosphaeria</taxon>
        <taxon>Oligosphaerales</taxon>
        <taxon>Oligosphaeraceae</taxon>
        <taxon>Oligosphaera</taxon>
    </lineage>
</organism>
<dbReference type="Gene3D" id="3.40.50.1820">
    <property type="entry name" value="alpha/beta hydrolase"/>
    <property type="match status" value="1"/>
</dbReference>
<evidence type="ECO:0000313" key="5">
    <source>
        <dbReference type="Proteomes" id="UP001238163"/>
    </source>
</evidence>
<dbReference type="Proteomes" id="UP001238163">
    <property type="component" value="Unassembled WGS sequence"/>
</dbReference>
<sequence>MRKILGLSALAGTVLSAQLLAATVTDIQAVYRHGQVFLTWQEKDLPAAAELSVFSSEQPITQDNLAGAQVLATRVHKSSARDWWQDPAAFAKDAEAAAPAGYVIAPGTAPLDPHSGLHVHTVTVGEDGPRHYAVTWSTPEDQGALRTIVPGVNSTTRPCVVRTEQVQPIWQKDSPAPQQDCARGKALILSLHGRGGGVTARSEGGVSSTDCLWFKSAEQGWREGLSGKFALRITGDAVIISPMDREWVNRPVLESPDSRDHCPAINTWWYGYNENIAVSTRTERIVVRDVTHQYLLALIQWAQNWLGTDPQQTYVSGGSMGGSGAITLALKYPQLFAAAYAQVPVYAYTWEGCSTSKSLTAARLVCNCGPIKDTPAFTTAGKDLLQALDNRLNIAAAHDTPPIFATNGRKDGSIPWVNNPSFYQAANAARQAFAVFWNDGDHGMSSQAPDDVKAWSQLIRRYRLDRSYPAFSNCSDGRQFGNGDPTDGDRIGWINRGFSWELLRDSPANYAIAIKVAHPELSYPVQVDVTLRRRQAFKPAAGDKLQLKLGDNATTPYTVPADGILTIPAVSIASPEGVVIELSR</sequence>
<feature type="signal peptide" evidence="3">
    <location>
        <begin position="1"/>
        <end position="21"/>
    </location>
</feature>
<dbReference type="GO" id="GO:0016787">
    <property type="term" value="F:hydrolase activity"/>
    <property type="evidence" value="ECO:0007669"/>
    <property type="project" value="UniProtKB-KW"/>
</dbReference>
<reference evidence="4" key="1">
    <citation type="submission" date="2023-07" db="EMBL/GenBank/DDBJ databases">
        <title>Genomic Encyclopedia of Type Strains, Phase IV (KMG-IV): sequencing the most valuable type-strain genomes for metagenomic binning, comparative biology and taxonomic classification.</title>
        <authorList>
            <person name="Goeker M."/>
        </authorList>
    </citation>
    <scope>NUCLEOTIDE SEQUENCE</scope>
    <source>
        <strain evidence="4">DSM 24202</strain>
    </source>
</reference>
<comment type="caution">
    <text evidence="4">The sequence shown here is derived from an EMBL/GenBank/DDBJ whole genome shotgun (WGS) entry which is preliminary data.</text>
</comment>
<dbReference type="AlphaFoldDB" id="A0AAE4APF3"/>
<keyword evidence="1 3" id="KW-0732">Signal</keyword>
<evidence type="ECO:0000256" key="2">
    <source>
        <dbReference type="ARBA" id="ARBA00022801"/>
    </source>
</evidence>
<name>A0AAE4APF3_9BACT</name>
<keyword evidence="5" id="KW-1185">Reference proteome</keyword>
<dbReference type="PANTHER" id="PTHR43037">
    <property type="entry name" value="UNNAMED PRODUCT-RELATED"/>
    <property type="match status" value="1"/>
</dbReference>
<dbReference type="Pfam" id="PF00756">
    <property type="entry name" value="Esterase"/>
    <property type="match status" value="1"/>
</dbReference>
<accession>A0AAE4APF3</accession>
<dbReference type="RefSeq" id="WP_307262325.1">
    <property type="nucleotide sequence ID" value="NZ_JAUSVL010000001.1"/>
</dbReference>
<dbReference type="InterPro" id="IPR029058">
    <property type="entry name" value="AB_hydrolase_fold"/>
</dbReference>
<feature type="chain" id="PRO_5041941596" evidence="3">
    <location>
        <begin position="22"/>
        <end position="584"/>
    </location>
</feature>
<evidence type="ECO:0000256" key="3">
    <source>
        <dbReference type="SAM" id="SignalP"/>
    </source>
</evidence>